<evidence type="ECO:0000256" key="3">
    <source>
        <dbReference type="ARBA" id="ARBA00016573"/>
    </source>
</evidence>
<feature type="region of interest" description="Disordered" evidence="7">
    <location>
        <begin position="123"/>
        <end position="199"/>
    </location>
</feature>
<evidence type="ECO:0000256" key="4">
    <source>
        <dbReference type="ARBA" id="ARBA00022490"/>
    </source>
</evidence>
<comment type="function">
    <text evidence="6">Part of the dynactin complex that activates the molecular motor dynein for ultra-processive transport along microtubules.</text>
</comment>
<evidence type="ECO:0000256" key="1">
    <source>
        <dbReference type="ARBA" id="ARBA00004245"/>
    </source>
</evidence>
<dbReference type="OrthoDB" id="2355at2759"/>
<reference evidence="8" key="1">
    <citation type="journal article" date="2014" name="Genome Announc.">
        <title>Draft genome sequence of Rhodosporidium toruloides CECT1137, an oleaginous yeast of biotechnological interest.</title>
        <authorList>
            <person name="Morin N."/>
            <person name="Calcas X."/>
            <person name="Devillers H."/>
            <person name="Durrens P."/>
            <person name="Sherman D.J."/>
            <person name="Nicaud J.-M."/>
            <person name="Neuveglise C."/>
        </authorList>
    </citation>
    <scope>NUCLEOTIDE SEQUENCE</scope>
    <source>
        <strain evidence="8">CECT1137</strain>
    </source>
</reference>
<dbReference type="InterPro" id="IPR011004">
    <property type="entry name" value="Trimer_LpxA-like_sf"/>
</dbReference>
<gene>
    <name evidence="8" type="ORF">RHTO0S_10e00628g</name>
</gene>
<evidence type="ECO:0000313" key="8">
    <source>
        <dbReference type="EMBL" id="CDR44793.1"/>
    </source>
</evidence>
<evidence type="ECO:0000256" key="5">
    <source>
        <dbReference type="ARBA" id="ARBA00023212"/>
    </source>
</evidence>
<keyword evidence="4" id="KW-0963">Cytoplasm</keyword>
<comment type="subcellular location">
    <subcellularLocation>
        <location evidence="1">Cytoplasm</location>
        <location evidence="1">Cytoskeleton</location>
    </subcellularLocation>
</comment>
<dbReference type="AlphaFoldDB" id="A0A061B4Q2"/>
<feature type="compositionally biased region" description="Low complexity" evidence="7">
    <location>
        <begin position="159"/>
        <end position="174"/>
    </location>
</feature>
<comment type="similarity">
    <text evidence="2">Belongs to the dynactin subunits 5/6 family. Dynactin subunit 6 subfamily.</text>
</comment>
<protein>
    <recommendedName>
        <fullName evidence="3">Dynactin subunit 6</fullName>
    </recommendedName>
</protein>
<dbReference type="InterPro" id="IPR027777">
    <property type="entry name" value="DCTN6"/>
</dbReference>
<dbReference type="CDD" id="cd04646">
    <property type="entry name" value="LbH_Dynactin_6"/>
    <property type="match status" value="1"/>
</dbReference>
<dbReference type="SUPFAM" id="SSF51161">
    <property type="entry name" value="Trimeric LpxA-like enzymes"/>
    <property type="match status" value="1"/>
</dbReference>
<dbReference type="GO" id="GO:0070840">
    <property type="term" value="F:dynein complex binding"/>
    <property type="evidence" value="ECO:0007669"/>
    <property type="project" value="TreeGrafter"/>
</dbReference>
<sequence length="225" mass="24240">MAPDIVDSFKVGTKTVVVADCDLRGDITLGSGTILQPRCTILAMAGPIVFGSNNIVEENVVIVNRLKQPMVIGDNNLFETGCRIESPSIGSHNTFGVRCRVTPMVEVGSNCVVGAGCVVQASPFPPENPRTGVKEDELAAPSSDELMAPPSEEPSQTDPSSLPAPSSATSQPPLDRLDDFTHVFGSENRRRKASGEGTGQSKALFVKHWEYLRDTLPKYHKLKMF</sequence>
<dbReference type="Gene3D" id="2.160.10.10">
    <property type="entry name" value="Hexapeptide repeat proteins"/>
    <property type="match status" value="1"/>
</dbReference>
<dbReference type="GO" id="GO:0007052">
    <property type="term" value="P:mitotic spindle organization"/>
    <property type="evidence" value="ECO:0007669"/>
    <property type="project" value="TreeGrafter"/>
</dbReference>
<dbReference type="PANTHER" id="PTHR13072">
    <property type="entry name" value="DYNACTIN 6"/>
    <property type="match status" value="1"/>
</dbReference>
<dbReference type="EMBL" id="LK052945">
    <property type="protein sequence ID" value="CDR44793.1"/>
    <property type="molecule type" value="Genomic_DNA"/>
</dbReference>
<evidence type="ECO:0000256" key="6">
    <source>
        <dbReference type="ARBA" id="ARBA00034687"/>
    </source>
</evidence>
<name>A0A061B4Q2_RHOTO</name>
<dbReference type="PANTHER" id="PTHR13072:SF0">
    <property type="entry name" value="DYNACTIN SUBUNIT 6"/>
    <property type="match status" value="1"/>
</dbReference>
<evidence type="ECO:0000256" key="7">
    <source>
        <dbReference type="SAM" id="MobiDB-lite"/>
    </source>
</evidence>
<dbReference type="GO" id="GO:0005869">
    <property type="term" value="C:dynactin complex"/>
    <property type="evidence" value="ECO:0007669"/>
    <property type="project" value="InterPro"/>
</dbReference>
<accession>A0A061B4Q2</accession>
<proteinExistence type="inferred from homology"/>
<organism evidence="8">
    <name type="scientific">Rhodotorula toruloides</name>
    <name type="common">Yeast</name>
    <name type="synonym">Rhodosporidium toruloides</name>
    <dbReference type="NCBI Taxonomy" id="5286"/>
    <lineage>
        <taxon>Eukaryota</taxon>
        <taxon>Fungi</taxon>
        <taxon>Dikarya</taxon>
        <taxon>Basidiomycota</taxon>
        <taxon>Pucciniomycotina</taxon>
        <taxon>Microbotryomycetes</taxon>
        <taxon>Sporidiobolales</taxon>
        <taxon>Sporidiobolaceae</taxon>
        <taxon>Rhodotorula</taxon>
    </lineage>
</organism>
<keyword evidence="5" id="KW-0206">Cytoskeleton</keyword>
<evidence type="ECO:0000256" key="2">
    <source>
        <dbReference type="ARBA" id="ARBA00007719"/>
    </source>
</evidence>